<name>A0A1H6TPK8_9BACT</name>
<evidence type="ECO:0000313" key="10">
    <source>
        <dbReference type="Proteomes" id="UP000199403"/>
    </source>
</evidence>
<dbReference type="Pfam" id="PF05977">
    <property type="entry name" value="MFS_3"/>
    <property type="match status" value="1"/>
</dbReference>
<dbReference type="PROSITE" id="PS50850">
    <property type="entry name" value="MFS"/>
    <property type="match status" value="1"/>
</dbReference>
<dbReference type="InterPro" id="IPR036259">
    <property type="entry name" value="MFS_trans_sf"/>
</dbReference>
<feature type="transmembrane region" description="Helical" evidence="7">
    <location>
        <begin position="251"/>
        <end position="274"/>
    </location>
</feature>
<gene>
    <name evidence="9" type="ORF">SAMN05192553_101413</name>
</gene>
<keyword evidence="5 7" id="KW-1133">Transmembrane helix</keyword>
<keyword evidence="3" id="KW-1003">Cell membrane</keyword>
<dbReference type="EMBL" id="FNZH01000001">
    <property type="protein sequence ID" value="SEI81941.1"/>
    <property type="molecule type" value="Genomic_DNA"/>
</dbReference>
<dbReference type="Proteomes" id="UP000199403">
    <property type="component" value="Unassembled WGS sequence"/>
</dbReference>
<proteinExistence type="predicted"/>
<dbReference type="GO" id="GO:0005886">
    <property type="term" value="C:plasma membrane"/>
    <property type="evidence" value="ECO:0007669"/>
    <property type="project" value="UniProtKB-SubCell"/>
</dbReference>
<evidence type="ECO:0000256" key="5">
    <source>
        <dbReference type="ARBA" id="ARBA00022989"/>
    </source>
</evidence>
<protein>
    <submittedName>
        <fullName evidence="9">Predicted arabinose efflux permease, MFS family</fullName>
    </submittedName>
</protein>
<evidence type="ECO:0000256" key="4">
    <source>
        <dbReference type="ARBA" id="ARBA00022692"/>
    </source>
</evidence>
<dbReference type="SUPFAM" id="SSF103473">
    <property type="entry name" value="MFS general substrate transporter"/>
    <property type="match status" value="1"/>
</dbReference>
<accession>A0A1H6TPK8</accession>
<keyword evidence="4 7" id="KW-0812">Transmembrane</keyword>
<reference evidence="10" key="1">
    <citation type="submission" date="2016-10" db="EMBL/GenBank/DDBJ databases">
        <authorList>
            <person name="Varghese N."/>
            <person name="Submissions S."/>
        </authorList>
    </citation>
    <scope>NUCLEOTIDE SEQUENCE [LARGE SCALE GENOMIC DNA]</scope>
    <source>
        <strain evidence="10">IBRC-M 10761</strain>
    </source>
</reference>
<sequence>MIFKSLSSKNYRFFFAGQAFSNLGNMMKQVAVGWLVYRITGSALLLGLVSFSREISAFLFSTVAGVLADRYNKHRLLMVCQSIIAVNAAVLASLTLADQINFELLLGLEILFGLVSGLEMPSRHAFVNDLVEDKNYLTNAIALNSSLFNTARILGPALAGVLIPLIGEGYCFLIYALASFSVVAFFSGIDYRPNPKKLPAKRFTKEFAEGAAYAISTRHIRFIILFVAGLTLVGVSYMVVLPVFAADVFDGGAVIFGYMTSAVGVGSLIGAVFVGTKKNALGLDKLILLGTLLFALGLAVFSFSTLLWVSLLALVTTGLGRVIVFTGSNTLLQTISPEEKRGRVLSFYIMLFMGSLSLGSFLIGWISDTIGAPLTVFCGSIGVLLLAGYYAKSLPLLRKRTYRAIKKSALLWERN</sequence>
<feature type="transmembrane region" description="Helical" evidence="7">
    <location>
        <begin position="222"/>
        <end position="245"/>
    </location>
</feature>
<evidence type="ECO:0000259" key="8">
    <source>
        <dbReference type="PROSITE" id="PS50850"/>
    </source>
</evidence>
<feature type="transmembrane region" description="Helical" evidence="7">
    <location>
        <begin position="372"/>
        <end position="391"/>
    </location>
</feature>
<keyword evidence="2" id="KW-0813">Transport</keyword>
<dbReference type="PANTHER" id="PTHR23513:SF11">
    <property type="entry name" value="STAPHYLOFERRIN A TRANSPORTER"/>
    <property type="match status" value="1"/>
</dbReference>
<evidence type="ECO:0000256" key="1">
    <source>
        <dbReference type="ARBA" id="ARBA00004651"/>
    </source>
</evidence>
<feature type="domain" description="Major facilitator superfamily (MFS) profile" evidence="8">
    <location>
        <begin position="1"/>
        <end position="399"/>
    </location>
</feature>
<dbReference type="InterPro" id="IPR020846">
    <property type="entry name" value="MFS_dom"/>
</dbReference>
<evidence type="ECO:0000256" key="2">
    <source>
        <dbReference type="ARBA" id="ARBA00022448"/>
    </source>
</evidence>
<dbReference type="Gene3D" id="1.20.1250.20">
    <property type="entry name" value="MFS general substrate transporter like domains"/>
    <property type="match status" value="1"/>
</dbReference>
<dbReference type="AlphaFoldDB" id="A0A1H6TPK8"/>
<organism evidence="9 10">
    <name type="scientific">Cyclobacterium xiamenense</name>
    <dbReference type="NCBI Taxonomy" id="1297121"/>
    <lineage>
        <taxon>Bacteria</taxon>
        <taxon>Pseudomonadati</taxon>
        <taxon>Bacteroidota</taxon>
        <taxon>Cytophagia</taxon>
        <taxon>Cytophagales</taxon>
        <taxon>Cyclobacteriaceae</taxon>
        <taxon>Cyclobacterium</taxon>
    </lineage>
</organism>
<dbReference type="STRING" id="1416801.SAMN05192553_101413"/>
<keyword evidence="10" id="KW-1185">Reference proteome</keyword>
<feature type="transmembrane region" description="Helical" evidence="7">
    <location>
        <begin position="344"/>
        <end position="366"/>
    </location>
</feature>
<keyword evidence="6 7" id="KW-0472">Membrane</keyword>
<feature type="transmembrane region" description="Helical" evidence="7">
    <location>
        <begin position="286"/>
        <end position="305"/>
    </location>
</feature>
<feature type="transmembrane region" description="Helical" evidence="7">
    <location>
        <begin position="311"/>
        <end position="332"/>
    </location>
</feature>
<evidence type="ECO:0000256" key="6">
    <source>
        <dbReference type="ARBA" id="ARBA00023136"/>
    </source>
</evidence>
<dbReference type="InterPro" id="IPR010290">
    <property type="entry name" value="TM_effector"/>
</dbReference>
<dbReference type="PANTHER" id="PTHR23513">
    <property type="entry name" value="INTEGRAL MEMBRANE EFFLUX PROTEIN-RELATED"/>
    <property type="match status" value="1"/>
</dbReference>
<comment type="subcellular location">
    <subcellularLocation>
        <location evidence="1">Cell membrane</location>
        <topology evidence="1">Multi-pass membrane protein</topology>
    </subcellularLocation>
</comment>
<feature type="transmembrane region" description="Helical" evidence="7">
    <location>
        <begin position="76"/>
        <end position="96"/>
    </location>
</feature>
<evidence type="ECO:0000256" key="3">
    <source>
        <dbReference type="ARBA" id="ARBA00022475"/>
    </source>
</evidence>
<evidence type="ECO:0000256" key="7">
    <source>
        <dbReference type="SAM" id="Phobius"/>
    </source>
</evidence>
<dbReference type="CDD" id="cd06173">
    <property type="entry name" value="MFS_MefA_like"/>
    <property type="match status" value="1"/>
</dbReference>
<feature type="transmembrane region" description="Helical" evidence="7">
    <location>
        <begin position="172"/>
        <end position="191"/>
    </location>
</feature>
<evidence type="ECO:0000313" key="9">
    <source>
        <dbReference type="EMBL" id="SEI81941.1"/>
    </source>
</evidence>
<dbReference type="GO" id="GO:0022857">
    <property type="term" value="F:transmembrane transporter activity"/>
    <property type="evidence" value="ECO:0007669"/>
    <property type="project" value="InterPro"/>
</dbReference>